<evidence type="ECO:0000313" key="2">
    <source>
        <dbReference type="Proteomes" id="UP000247681"/>
    </source>
</evidence>
<dbReference type="Gene3D" id="1.20.120.330">
    <property type="entry name" value="Nucleotidyltransferases domain 2"/>
    <property type="match status" value="2"/>
</dbReference>
<accession>A0A2V4BZA0</accession>
<dbReference type="OrthoDB" id="1321649at2"/>
<dbReference type="AlphaFoldDB" id="A0A2V4BZA0"/>
<gene>
    <name evidence="1" type="ORF">DMB68_21130</name>
</gene>
<reference evidence="1 2" key="1">
    <citation type="submission" date="2018-05" db="EMBL/GenBank/DDBJ databases">
        <title>Flavobacterium sp. strain IMCC34758, incomplete genome.</title>
        <authorList>
            <person name="Joung Y."/>
        </authorList>
    </citation>
    <scope>NUCLEOTIDE SEQUENCE [LARGE SCALE GENOMIC DNA]</scope>
    <source>
        <strain evidence="1 2">IMCC34758</strain>
    </source>
</reference>
<evidence type="ECO:0000313" key="1">
    <source>
        <dbReference type="EMBL" id="PXY43193.1"/>
    </source>
</evidence>
<dbReference type="Proteomes" id="UP000247681">
    <property type="component" value="Unassembled WGS sequence"/>
</dbReference>
<keyword evidence="2" id="KW-1185">Reference proteome</keyword>
<proteinExistence type="predicted"/>
<protein>
    <recommendedName>
        <fullName evidence="3">HEPN domain-containing protein</fullName>
    </recommendedName>
</protein>
<evidence type="ECO:0008006" key="3">
    <source>
        <dbReference type="Google" id="ProtNLM"/>
    </source>
</evidence>
<comment type="caution">
    <text evidence="1">The sequence shown here is derived from an EMBL/GenBank/DDBJ whole genome shotgun (WGS) entry which is preliminary data.</text>
</comment>
<dbReference type="EMBL" id="QJHL01000007">
    <property type="protein sequence ID" value="PXY43193.1"/>
    <property type="molecule type" value="Genomic_DNA"/>
</dbReference>
<organism evidence="1 2">
    <name type="scientific">Flavobacterium hydrophilum</name>
    <dbReference type="NCBI Taxonomy" id="2211445"/>
    <lineage>
        <taxon>Bacteria</taxon>
        <taxon>Pseudomonadati</taxon>
        <taxon>Bacteroidota</taxon>
        <taxon>Flavobacteriia</taxon>
        <taxon>Flavobacteriales</taxon>
        <taxon>Flavobacteriaceae</taxon>
        <taxon>Flavobacterium</taxon>
    </lineage>
</organism>
<sequence length="545" mass="63344">MSSVIQFQDQKELENAVRELQSFMDITAVTLHEAETAGKRGYIFTIILREDSQQIASEMYDWADKVLKKYPSVPYVIINLWDVLHRLKHGSLYYLKWYLSNISLFKNEEFDFKITKDIPTVSVLLKKAVKKNRGLLAKAESLRRGSQHYEGTNNHYMALYTIHQAVNLLFGIIGELVMGKSHSNHYTLDHLNTIKEYAPILKQVFNTDHDKDKEIADLLDRARIEFPYGGKTKIKKDRVKQAQKKLYRILKETKKIFQDQLSYCEEKSVFFIEPKQNPEILNDAVIDYEKIVSDTVTSYLKTEAVYCFGTVEKRVKYFYLLVLVKESKANAVHDLADIIKSRTKEHCTATLLIHHISELKSATGDQKYFFLNIIKNGKALFKKESAVLELGDLPVRSVTSAKEYLCYRNIVVNNMERWQEDYEWACYAPLKGLMLHTMTEQICLGMIRLFMGYSPNHFSLSYLLEICDHFNPEISSYFPRDTEQDRNLFTILSRSFASLRYSGADTFSELDMNLLQDRYNDFAGFCTGVVQDELRRTENLISAEL</sequence>
<dbReference type="RefSeq" id="WP_110348623.1">
    <property type="nucleotide sequence ID" value="NZ_QJHL01000007.1"/>
</dbReference>
<name>A0A2V4BZA0_9FLAO</name>